<evidence type="ECO:0000313" key="2">
    <source>
        <dbReference type="Proteomes" id="UP000534783"/>
    </source>
</evidence>
<gene>
    <name evidence="1" type="ORF">MNODULE_19540</name>
</gene>
<dbReference type="AlphaFoldDB" id="A0A7X6DT89"/>
<keyword evidence="2" id="KW-1185">Reference proteome</keyword>
<dbReference type="Proteomes" id="UP000534783">
    <property type="component" value="Unassembled WGS sequence"/>
</dbReference>
<accession>A0A7X6DT89</accession>
<comment type="caution">
    <text evidence="1">The sequence shown here is derived from an EMBL/GenBank/DDBJ whole genome shotgun (WGS) entry which is preliminary data.</text>
</comment>
<dbReference type="RefSeq" id="WP_168062879.1">
    <property type="nucleotide sequence ID" value="NZ_VTOW01000004.1"/>
</dbReference>
<evidence type="ECO:0000313" key="1">
    <source>
        <dbReference type="EMBL" id="NKE72950.1"/>
    </source>
</evidence>
<organism evidence="1 2">
    <name type="scientific">Candidatus Manganitrophus noduliformans</name>
    <dbReference type="NCBI Taxonomy" id="2606439"/>
    <lineage>
        <taxon>Bacteria</taxon>
        <taxon>Pseudomonadati</taxon>
        <taxon>Nitrospirota</taxon>
        <taxon>Nitrospiria</taxon>
        <taxon>Candidatus Troglogloeales</taxon>
        <taxon>Candidatus Manganitrophaceae</taxon>
        <taxon>Candidatus Manganitrophus</taxon>
    </lineage>
</organism>
<sequence length="122" mass="14748">MPLKMQMPFRDIARLLFSEYSKGWYVLKVFRIGTSRRDAIPCKTRKTFHENEAARRPPFERAMKNEIWITFRDVFRRDERLFRRLFIPLTSANDLIDIPFFYAILALRRTKHGREGSARSRH</sequence>
<proteinExistence type="predicted"/>
<name>A0A7X6DT89_9BACT</name>
<protein>
    <submittedName>
        <fullName evidence="1">Uncharacterized protein</fullName>
    </submittedName>
</protein>
<reference evidence="1 2" key="1">
    <citation type="journal article" date="2020" name="Nature">
        <title>Bacterial chemolithoautotrophy via manganese oxidation.</title>
        <authorList>
            <person name="Yu H."/>
            <person name="Leadbetter J.R."/>
        </authorList>
    </citation>
    <scope>NUCLEOTIDE SEQUENCE [LARGE SCALE GENOMIC DNA]</scope>
    <source>
        <strain evidence="1 2">Mn-1</strain>
    </source>
</reference>
<dbReference type="EMBL" id="VTOW01000004">
    <property type="protein sequence ID" value="NKE72950.1"/>
    <property type="molecule type" value="Genomic_DNA"/>
</dbReference>